<organism evidence="1">
    <name type="scientific">viral metagenome</name>
    <dbReference type="NCBI Taxonomy" id="1070528"/>
    <lineage>
        <taxon>unclassified sequences</taxon>
        <taxon>metagenomes</taxon>
        <taxon>organismal metagenomes</taxon>
    </lineage>
</organism>
<sequence length="431" mass="50051">MQDTMSTCRYDLNKVEGHNLADLFSDEQSKVDALLNTLNLKQKHWAVGGKNYNVVRYDKQFLSHDRAETIGLFRSVVHLDGKIISFAPPKTISYDSFVSRLDNSKPVKIEDYVEGTMINAFHTGESWEITTRSSVGGRVAFYTMDGKPRTGVENTFRGMFMDTLQHNEMMNDEGDDSKNDLLAQLDNFPKNYCFSFVLQHPKNRIVVPFTTPQLFLVKMYEITDNVVSEVDITDDVRSKLPNWLQYPRGGDDLASMSAYLSSGDADYKIVGAMISGFDAEGRHMRSKYRNVTYETVRKLRGNQPKLQYRYLMLRQSQKVKDYLRYYPEHKNLFSDYRDMIHKFTHELHSKYISCYVKKEGPLGGYSSQFRTHMYKLHELYTTSLSKENKIVRRSVVVTYVNELHPSLLMHSINFHHQQAKDDMEIVQNTEC</sequence>
<dbReference type="EMBL" id="MN740504">
    <property type="protein sequence ID" value="QHU30206.1"/>
    <property type="molecule type" value="Genomic_DNA"/>
</dbReference>
<reference evidence="1" key="1">
    <citation type="journal article" date="2020" name="Nature">
        <title>Giant virus diversity and host interactions through global metagenomics.</title>
        <authorList>
            <person name="Schulz F."/>
            <person name="Roux S."/>
            <person name="Paez-Espino D."/>
            <person name="Jungbluth S."/>
            <person name="Walsh D.A."/>
            <person name="Denef V.J."/>
            <person name="McMahon K.D."/>
            <person name="Konstantinidis K.T."/>
            <person name="Eloe-Fadrosh E.A."/>
            <person name="Kyrpides N.C."/>
            <person name="Woyke T."/>
        </authorList>
    </citation>
    <scope>NUCLEOTIDE SEQUENCE</scope>
    <source>
        <strain evidence="1">GVMAG-M-3300027833-11</strain>
    </source>
</reference>
<dbReference type="AlphaFoldDB" id="A0A6C0LGT6"/>
<evidence type="ECO:0000313" key="1">
    <source>
        <dbReference type="EMBL" id="QHU30206.1"/>
    </source>
</evidence>
<evidence type="ECO:0008006" key="2">
    <source>
        <dbReference type="Google" id="ProtNLM"/>
    </source>
</evidence>
<proteinExistence type="predicted"/>
<name>A0A6C0LGT6_9ZZZZ</name>
<accession>A0A6C0LGT6</accession>
<protein>
    <recommendedName>
        <fullName evidence="2">T4 RNA ligase 1-like N-terminal domain-containing protein</fullName>
    </recommendedName>
</protein>